<dbReference type="InterPro" id="IPR004358">
    <property type="entry name" value="Sig_transdc_His_kin-like_C"/>
</dbReference>
<dbReference type="InterPro" id="IPR005467">
    <property type="entry name" value="His_kinase_dom"/>
</dbReference>
<dbReference type="SUPFAM" id="SSF47384">
    <property type="entry name" value="Homodimeric domain of signal transducing histidine kinase"/>
    <property type="match status" value="1"/>
</dbReference>
<dbReference type="RefSeq" id="WP_308894394.1">
    <property type="nucleotide sequence ID" value="NZ_CP133218.1"/>
</dbReference>
<evidence type="ECO:0000256" key="2">
    <source>
        <dbReference type="ARBA" id="ARBA00012438"/>
    </source>
</evidence>
<proteinExistence type="predicted"/>
<name>A0ABY9MND4_9GAMM</name>
<evidence type="ECO:0000313" key="8">
    <source>
        <dbReference type="EMBL" id="WML90057.1"/>
    </source>
</evidence>
<dbReference type="Pfam" id="PF00072">
    <property type="entry name" value="Response_reg"/>
    <property type="match status" value="2"/>
</dbReference>
<evidence type="ECO:0000313" key="9">
    <source>
        <dbReference type="Proteomes" id="UP001236657"/>
    </source>
</evidence>
<dbReference type="CDD" id="cd17546">
    <property type="entry name" value="REC_hyHK_CKI1_RcsC-like"/>
    <property type="match status" value="1"/>
</dbReference>
<dbReference type="Gene3D" id="1.10.287.130">
    <property type="match status" value="1"/>
</dbReference>
<dbReference type="PROSITE" id="PS50109">
    <property type="entry name" value="HIS_KIN"/>
    <property type="match status" value="1"/>
</dbReference>
<dbReference type="CDD" id="cd16922">
    <property type="entry name" value="HATPase_EvgS-ArcB-TorS-like"/>
    <property type="match status" value="1"/>
</dbReference>
<dbReference type="InterPro" id="IPR003661">
    <property type="entry name" value="HisK_dim/P_dom"/>
</dbReference>
<evidence type="ECO:0000256" key="1">
    <source>
        <dbReference type="ARBA" id="ARBA00000085"/>
    </source>
</evidence>
<dbReference type="PANTHER" id="PTHR45339">
    <property type="entry name" value="HYBRID SIGNAL TRANSDUCTION HISTIDINE KINASE J"/>
    <property type="match status" value="1"/>
</dbReference>
<dbReference type="CDD" id="cd00156">
    <property type="entry name" value="REC"/>
    <property type="match status" value="1"/>
</dbReference>
<dbReference type="InterPro" id="IPR036890">
    <property type="entry name" value="HATPase_C_sf"/>
</dbReference>
<dbReference type="EC" id="2.7.13.3" evidence="2"/>
<evidence type="ECO:0000256" key="5">
    <source>
        <dbReference type="PROSITE-ProRule" id="PRU00169"/>
    </source>
</evidence>
<sequence>MKEVKPLHRRLQKQLKRSGLLQSSLPDDQSKWQDFLHLIDLSYSGTSDAQYLLERSLEVSSHELRKLYEDLKTETEQRIDALHKSEQKTRFMANMSHELRTPIHGILGSLEIVKDTELDSRQKLFVDTAYASCEVMLDVINNILDFSKLKAGGIELEIIEFSPRELVENISGIMATMAQDKHLEVQSYIPENIPERVKGDPARLRQMLMNLIGNAIKFTEHGEVYTGIELREIREDAALLRFEVRDTGIGIPPSMQKSIFESFVQVDASINRRYGGTGLGLTIVREFAEMMGGSIGLDSAPNQGSTFWFEIRVPISADTTSPGPKHQIEGRRVMVVDDNETNRRILENYLQAWKAEAVIVSNGHDALIKLEESITKARPIDLLLLDWFMPHMDGIALAKAIRSDSRHDRTPIVMLTSYGISQEKQQQAGVQAAVTKPVRSITLRDVLTDTLRRHSTQSPPVSAPQIPFPQLEVKPITAALPPAILLAEDNPVNALIAVTMLEKLDMQVDHVTTGKLALKAMRTKSYKLVLMDINMPEMDGYTATRYIRKWEKEGILKNHTPVIAMTANALKGDRERCLKMGMDDYLAKPVKQDELLKIVGQWLKAPVAQAPV</sequence>
<reference evidence="8 9" key="1">
    <citation type="submission" date="2023-08" db="EMBL/GenBank/DDBJ databases">
        <title>New molecular markers tilS and rpoB for phylogenetic and monitoring studies of the genus Thiothrix biodiversity.</title>
        <authorList>
            <person name="Ravin N.V."/>
            <person name="Smolyakov D."/>
            <person name="Markov N.D."/>
            <person name="Beletsky A.V."/>
            <person name="Mardanov A.V."/>
            <person name="Rudenko T.S."/>
            <person name="Grabovich M.Y."/>
        </authorList>
    </citation>
    <scope>NUCLEOTIDE SEQUENCE [LARGE SCALE GENOMIC DNA]</scope>
    <source>
        <strain evidence="8 9">MK1</strain>
    </source>
</reference>
<dbReference type="SMART" id="SM00387">
    <property type="entry name" value="HATPase_c"/>
    <property type="match status" value="1"/>
</dbReference>
<feature type="domain" description="Histidine kinase" evidence="6">
    <location>
        <begin position="94"/>
        <end position="315"/>
    </location>
</feature>
<keyword evidence="9" id="KW-1185">Reference proteome</keyword>
<feature type="domain" description="Response regulatory" evidence="7">
    <location>
        <begin position="332"/>
        <end position="451"/>
    </location>
</feature>
<accession>A0ABY9MND4</accession>
<dbReference type="SMART" id="SM00388">
    <property type="entry name" value="HisKA"/>
    <property type="match status" value="1"/>
</dbReference>
<dbReference type="SUPFAM" id="SSF55874">
    <property type="entry name" value="ATPase domain of HSP90 chaperone/DNA topoisomerase II/histidine kinase"/>
    <property type="match status" value="1"/>
</dbReference>
<dbReference type="Pfam" id="PF02518">
    <property type="entry name" value="HATPase_c"/>
    <property type="match status" value="1"/>
</dbReference>
<dbReference type="Proteomes" id="UP001236657">
    <property type="component" value="Chromosome"/>
</dbReference>
<feature type="domain" description="Response regulatory" evidence="7">
    <location>
        <begin position="483"/>
        <end position="603"/>
    </location>
</feature>
<feature type="modified residue" description="4-aspartylphosphate" evidence="5">
    <location>
        <position position="386"/>
    </location>
</feature>
<dbReference type="EMBL" id="CP133218">
    <property type="protein sequence ID" value="WML90057.1"/>
    <property type="molecule type" value="Genomic_DNA"/>
</dbReference>
<dbReference type="InterPro" id="IPR036097">
    <property type="entry name" value="HisK_dim/P_sf"/>
</dbReference>
<keyword evidence="4" id="KW-0902">Two-component regulatory system</keyword>
<dbReference type="InterPro" id="IPR011006">
    <property type="entry name" value="CheY-like_superfamily"/>
</dbReference>
<dbReference type="Gene3D" id="3.40.50.2300">
    <property type="match status" value="2"/>
</dbReference>
<dbReference type="PANTHER" id="PTHR45339:SF1">
    <property type="entry name" value="HYBRID SIGNAL TRANSDUCTION HISTIDINE KINASE J"/>
    <property type="match status" value="1"/>
</dbReference>
<keyword evidence="3 5" id="KW-0597">Phosphoprotein</keyword>
<dbReference type="PRINTS" id="PR00344">
    <property type="entry name" value="BCTRLSENSOR"/>
</dbReference>
<protein>
    <recommendedName>
        <fullName evidence="2">histidine kinase</fullName>
        <ecNumber evidence="2">2.7.13.3</ecNumber>
    </recommendedName>
</protein>
<organism evidence="8 9">
    <name type="scientific">Thiothrix lacustris</name>
    <dbReference type="NCBI Taxonomy" id="525917"/>
    <lineage>
        <taxon>Bacteria</taxon>
        <taxon>Pseudomonadati</taxon>
        <taxon>Pseudomonadota</taxon>
        <taxon>Gammaproteobacteria</taxon>
        <taxon>Thiotrichales</taxon>
        <taxon>Thiotrichaceae</taxon>
        <taxon>Thiothrix</taxon>
    </lineage>
</organism>
<evidence type="ECO:0000259" key="6">
    <source>
        <dbReference type="PROSITE" id="PS50109"/>
    </source>
</evidence>
<dbReference type="CDD" id="cd00082">
    <property type="entry name" value="HisKA"/>
    <property type="match status" value="1"/>
</dbReference>
<dbReference type="SMART" id="SM00448">
    <property type="entry name" value="REC"/>
    <property type="match status" value="2"/>
</dbReference>
<dbReference type="Pfam" id="PF00512">
    <property type="entry name" value="HisKA"/>
    <property type="match status" value="1"/>
</dbReference>
<gene>
    <name evidence="8" type="ORF">RCF98_13900</name>
</gene>
<evidence type="ECO:0000256" key="4">
    <source>
        <dbReference type="ARBA" id="ARBA00023012"/>
    </source>
</evidence>
<dbReference type="PROSITE" id="PS50110">
    <property type="entry name" value="RESPONSE_REGULATORY"/>
    <property type="match status" value="2"/>
</dbReference>
<feature type="modified residue" description="4-aspartylphosphate" evidence="5">
    <location>
        <position position="532"/>
    </location>
</feature>
<dbReference type="InterPro" id="IPR001789">
    <property type="entry name" value="Sig_transdc_resp-reg_receiver"/>
</dbReference>
<dbReference type="InterPro" id="IPR003594">
    <property type="entry name" value="HATPase_dom"/>
</dbReference>
<evidence type="ECO:0000256" key="3">
    <source>
        <dbReference type="ARBA" id="ARBA00022553"/>
    </source>
</evidence>
<dbReference type="SUPFAM" id="SSF52172">
    <property type="entry name" value="CheY-like"/>
    <property type="match status" value="2"/>
</dbReference>
<evidence type="ECO:0000259" key="7">
    <source>
        <dbReference type="PROSITE" id="PS50110"/>
    </source>
</evidence>
<comment type="catalytic activity">
    <reaction evidence="1">
        <text>ATP + protein L-histidine = ADP + protein N-phospho-L-histidine.</text>
        <dbReference type="EC" id="2.7.13.3"/>
    </reaction>
</comment>
<dbReference type="Gene3D" id="3.30.565.10">
    <property type="entry name" value="Histidine kinase-like ATPase, C-terminal domain"/>
    <property type="match status" value="1"/>
</dbReference>